<dbReference type="SUPFAM" id="SSF55252">
    <property type="entry name" value="C-terminal domain of arginine repressor"/>
    <property type="match status" value="1"/>
</dbReference>
<dbReference type="EMBL" id="CAFABH010000046">
    <property type="protein sequence ID" value="CAB4833585.1"/>
    <property type="molecule type" value="Genomic_DNA"/>
</dbReference>
<evidence type="ECO:0000259" key="7">
    <source>
        <dbReference type="Pfam" id="PF01316"/>
    </source>
</evidence>
<dbReference type="Gene3D" id="3.30.1360.40">
    <property type="match status" value="1"/>
</dbReference>
<keyword evidence="4" id="KW-0805">Transcription regulation</keyword>
<dbReference type="InterPro" id="IPR036390">
    <property type="entry name" value="WH_DNA-bd_sf"/>
</dbReference>
<keyword evidence="5" id="KW-0238">DNA-binding</keyword>
<dbReference type="PANTHER" id="PTHR34471:SF1">
    <property type="entry name" value="ARGININE REPRESSOR"/>
    <property type="match status" value="1"/>
</dbReference>
<feature type="domain" description="Arginine repressor C-terminal" evidence="8">
    <location>
        <begin position="89"/>
        <end position="157"/>
    </location>
</feature>
<dbReference type="AlphaFoldDB" id="A0A6J7DPA2"/>
<organism evidence="14">
    <name type="scientific">freshwater metagenome</name>
    <dbReference type="NCBI Taxonomy" id="449393"/>
    <lineage>
        <taxon>unclassified sequences</taxon>
        <taxon>metagenomes</taxon>
        <taxon>ecological metagenomes</taxon>
    </lineage>
</organism>
<dbReference type="EMBL" id="CAFBOC010000004">
    <property type="protein sequence ID" value="CAB4971624.1"/>
    <property type="molecule type" value="Genomic_DNA"/>
</dbReference>
<evidence type="ECO:0000256" key="2">
    <source>
        <dbReference type="ARBA" id="ARBA00008316"/>
    </source>
</evidence>
<dbReference type="PRINTS" id="PR01467">
    <property type="entry name" value="ARGREPRESSOR"/>
</dbReference>
<dbReference type="SUPFAM" id="SSF46785">
    <property type="entry name" value="Winged helix' DNA-binding domain"/>
    <property type="match status" value="1"/>
</dbReference>
<feature type="domain" description="Arginine repressor DNA-binding" evidence="7">
    <location>
        <begin position="16"/>
        <end position="76"/>
    </location>
</feature>
<evidence type="ECO:0000313" key="12">
    <source>
        <dbReference type="EMBL" id="CAB4777893.1"/>
    </source>
</evidence>
<dbReference type="EMBL" id="CAESAE010000001">
    <property type="protein sequence ID" value="CAB4329185.1"/>
    <property type="molecule type" value="Genomic_DNA"/>
</dbReference>
<evidence type="ECO:0000313" key="14">
    <source>
        <dbReference type="EMBL" id="CAB4872792.1"/>
    </source>
</evidence>
<evidence type="ECO:0000256" key="3">
    <source>
        <dbReference type="ARBA" id="ARBA00022490"/>
    </source>
</evidence>
<dbReference type="HAMAP" id="MF_00173">
    <property type="entry name" value="Arg_repressor"/>
    <property type="match status" value="1"/>
</dbReference>
<dbReference type="InterPro" id="IPR020899">
    <property type="entry name" value="Arg_repress_C"/>
</dbReference>
<comment type="similarity">
    <text evidence="2">Belongs to the ArgR family.</text>
</comment>
<proteinExistence type="inferred from homology"/>
<keyword evidence="3" id="KW-0963">Cytoplasm</keyword>
<dbReference type="GO" id="GO:0051259">
    <property type="term" value="P:protein complex oligomerization"/>
    <property type="evidence" value="ECO:0007669"/>
    <property type="project" value="InterPro"/>
</dbReference>
<evidence type="ECO:0000256" key="1">
    <source>
        <dbReference type="ARBA" id="ARBA00004496"/>
    </source>
</evidence>
<comment type="subcellular location">
    <subcellularLocation>
        <location evidence="1">Cytoplasm</location>
    </subcellularLocation>
</comment>
<dbReference type="GO" id="GO:0003700">
    <property type="term" value="F:DNA-binding transcription factor activity"/>
    <property type="evidence" value="ECO:0007669"/>
    <property type="project" value="InterPro"/>
</dbReference>
<evidence type="ECO:0000313" key="9">
    <source>
        <dbReference type="EMBL" id="CAB4329185.1"/>
    </source>
</evidence>
<dbReference type="InterPro" id="IPR020900">
    <property type="entry name" value="Arg_repress_DNA-bd"/>
</dbReference>
<evidence type="ECO:0000313" key="11">
    <source>
        <dbReference type="EMBL" id="CAB4719463.1"/>
    </source>
</evidence>
<dbReference type="GO" id="GO:0003677">
    <property type="term" value="F:DNA binding"/>
    <property type="evidence" value="ECO:0007669"/>
    <property type="project" value="UniProtKB-KW"/>
</dbReference>
<dbReference type="EMBL" id="CAEZYM010000002">
    <property type="protein sequence ID" value="CAB4719463.1"/>
    <property type="molecule type" value="Genomic_DNA"/>
</dbReference>
<evidence type="ECO:0000313" key="15">
    <source>
        <dbReference type="EMBL" id="CAB4940065.1"/>
    </source>
</evidence>
<evidence type="ECO:0000256" key="6">
    <source>
        <dbReference type="ARBA" id="ARBA00023163"/>
    </source>
</evidence>
<protein>
    <submittedName>
        <fullName evidence="14">Unannotated protein</fullName>
    </submittedName>
</protein>
<name>A0A6J7DPA2_9ZZZZ</name>
<evidence type="ECO:0000256" key="4">
    <source>
        <dbReference type="ARBA" id="ARBA00023015"/>
    </source>
</evidence>
<dbReference type="Gene3D" id="1.10.10.10">
    <property type="entry name" value="Winged helix-like DNA-binding domain superfamily/Winged helix DNA-binding domain"/>
    <property type="match status" value="1"/>
</dbReference>
<dbReference type="InterPro" id="IPR036388">
    <property type="entry name" value="WH-like_DNA-bd_sf"/>
</dbReference>
<evidence type="ECO:0000259" key="8">
    <source>
        <dbReference type="Pfam" id="PF02863"/>
    </source>
</evidence>
<sequence length="172" mass="17780">MPKNSTSRKPLGALARRAKVASFVESGLVHSQSDLVSLLKKEGIRVTQATASRDLEDIGALRGRTRNGPSTYQLPEGANSIVAFTIPSHLIISVESSANIAVVRTPPGGAQLLASALDSAAQRGDLPAVIGTIAGDDTVLVISKKATGGAALAKQLRDIAQPPKVASRRAGR</sequence>
<dbReference type="GO" id="GO:0034618">
    <property type="term" value="F:arginine binding"/>
    <property type="evidence" value="ECO:0007669"/>
    <property type="project" value="InterPro"/>
</dbReference>
<dbReference type="Pfam" id="PF01316">
    <property type="entry name" value="Arg_repressor"/>
    <property type="match status" value="1"/>
</dbReference>
<dbReference type="GO" id="GO:0005737">
    <property type="term" value="C:cytoplasm"/>
    <property type="evidence" value="ECO:0007669"/>
    <property type="project" value="UniProtKB-SubCell"/>
</dbReference>
<dbReference type="EMBL" id="CAFBLD010000008">
    <property type="protein sequence ID" value="CAB4872792.1"/>
    <property type="molecule type" value="Genomic_DNA"/>
</dbReference>
<gene>
    <name evidence="10" type="ORF">UFOPK2510_00477</name>
    <name evidence="11" type="ORF">UFOPK2718_00362</name>
    <name evidence="12" type="ORF">UFOPK2936_00667</name>
    <name evidence="13" type="ORF">UFOPK3174_01499</name>
    <name evidence="14" type="ORF">UFOPK3328_01163</name>
    <name evidence="15" type="ORF">UFOPK3779_00472</name>
    <name evidence="16" type="ORF">UFOPK3913_00461</name>
    <name evidence="9" type="ORF">UFOPK4107_00003</name>
</gene>
<evidence type="ECO:0000313" key="10">
    <source>
        <dbReference type="EMBL" id="CAB4687988.1"/>
    </source>
</evidence>
<evidence type="ECO:0000256" key="5">
    <source>
        <dbReference type="ARBA" id="ARBA00023125"/>
    </source>
</evidence>
<dbReference type="EMBL" id="CAFBNH010000002">
    <property type="protein sequence ID" value="CAB4940065.1"/>
    <property type="molecule type" value="Genomic_DNA"/>
</dbReference>
<evidence type="ECO:0000313" key="13">
    <source>
        <dbReference type="EMBL" id="CAB4833585.1"/>
    </source>
</evidence>
<dbReference type="PANTHER" id="PTHR34471">
    <property type="entry name" value="ARGININE REPRESSOR"/>
    <property type="match status" value="1"/>
</dbReference>
<dbReference type="EMBL" id="CAEZXO010000002">
    <property type="protein sequence ID" value="CAB4687988.1"/>
    <property type="molecule type" value="Genomic_DNA"/>
</dbReference>
<dbReference type="Pfam" id="PF02863">
    <property type="entry name" value="Arg_repressor_C"/>
    <property type="match status" value="1"/>
</dbReference>
<dbReference type="GO" id="GO:0006525">
    <property type="term" value="P:arginine metabolic process"/>
    <property type="evidence" value="ECO:0007669"/>
    <property type="project" value="InterPro"/>
</dbReference>
<evidence type="ECO:0000313" key="16">
    <source>
        <dbReference type="EMBL" id="CAB4971624.1"/>
    </source>
</evidence>
<dbReference type="InterPro" id="IPR001669">
    <property type="entry name" value="Arg_repress"/>
</dbReference>
<dbReference type="EMBL" id="CAEZZW010000002">
    <property type="protein sequence ID" value="CAB4777893.1"/>
    <property type="molecule type" value="Genomic_DNA"/>
</dbReference>
<dbReference type="InterPro" id="IPR036251">
    <property type="entry name" value="Arg_repress_C_sf"/>
</dbReference>
<reference evidence="14" key="1">
    <citation type="submission" date="2020-05" db="EMBL/GenBank/DDBJ databases">
        <authorList>
            <person name="Chiriac C."/>
            <person name="Salcher M."/>
            <person name="Ghai R."/>
            <person name="Kavagutti S V."/>
        </authorList>
    </citation>
    <scope>NUCLEOTIDE SEQUENCE</scope>
</reference>
<keyword evidence="6" id="KW-0804">Transcription</keyword>
<accession>A0A6J7DPA2</accession>